<evidence type="ECO:0000256" key="7">
    <source>
        <dbReference type="ARBA" id="ARBA00023012"/>
    </source>
</evidence>
<comment type="caution">
    <text evidence="10">The sequence shown here is derived from an EMBL/GenBank/DDBJ whole genome shotgun (WGS) entry which is preliminary data.</text>
</comment>
<comment type="catalytic activity">
    <reaction evidence="1">
        <text>ATP + protein L-histidine = ADP + protein N-phospho-L-histidine.</text>
        <dbReference type="EC" id="2.7.13.3"/>
    </reaction>
</comment>
<dbReference type="CDD" id="cd00075">
    <property type="entry name" value="HATPase"/>
    <property type="match status" value="1"/>
</dbReference>
<dbReference type="EC" id="2.7.13.3" evidence="3"/>
<dbReference type="InterPro" id="IPR003661">
    <property type="entry name" value="HisK_dim/P_dom"/>
</dbReference>
<dbReference type="InterPro" id="IPR005467">
    <property type="entry name" value="His_kinase_dom"/>
</dbReference>
<evidence type="ECO:0000313" key="11">
    <source>
        <dbReference type="Proteomes" id="UP000886817"/>
    </source>
</evidence>
<dbReference type="SUPFAM" id="SSF47384">
    <property type="entry name" value="Homodimeric domain of signal transducing histidine kinase"/>
    <property type="match status" value="1"/>
</dbReference>
<keyword evidence="8" id="KW-1133">Transmembrane helix</keyword>
<protein>
    <recommendedName>
        <fullName evidence="3">histidine kinase</fullName>
        <ecNumber evidence="3">2.7.13.3</ecNumber>
    </recommendedName>
</protein>
<evidence type="ECO:0000256" key="5">
    <source>
        <dbReference type="ARBA" id="ARBA00022679"/>
    </source>
</evidence>
<evidence type="ECO:0000256" key="2">
    <source>
        <dbReference type="ARBA" id="ARBA00004370"/>
    </source>
</evidence>
<dbReference type="Pfam" id="PF02518">
    <property type="entry name" value="HATPase_c"/>
    <property type="match status" value="1"/>
</dbReference>
<accession>A0A9D1WHK0</accession>
<dbReference type="GO" id="GO:0004721">
    <property type="term" value="F:phosphoprotein phosphatase activity"/>
    <property type="evidence" value="ECO:0007669"/>
    <property type="project" value="TreeGrafter"/>
</dbReference>
<comment type="subcellular location">
    <subcellularLocation>
        <location evidence="2">Membrane</location>
    </subcellularLocation>
</comment>
<feature type="domain" description="Histidine kinase" evidence="9">
    <location>
        <begin position="124"/>
        <end position="332"/>
    </location>
</feature>
<dbReference type="CDD" id="cd00082">
    <property type="entry name" value="HisKA"/>
    <property type="match status" value="1"/>
</dbReference>
<reference evidence="10" key="2">
    <citation type="submission" date="2021-04" db="EMBL/GenBank/DDBJ databases">
        <authorList>
            <person name="Gilroy R."/>
        </authorList>
    </citation>
    <scope>NUCLEOTIDE SEQUENCE</scope>
    <source>
        <strain evidence="10">ChiSjej1B19-8411</strain>
    </source>
</reference>
<dbReference type="AlphaFoldDB" id="A0A9D1WHK0"/>
<organism evidence="10 11">
    <name type="scientific">Candidatus Blautia gallistercoris</name>
    <dbReference type="NCBI Taxonomy" id="2838490"/>
    <lineage>
        <taxon>Bacteria</taxon>
        <taxon>Bacillati</taxon>
        <taxon>Bacillota</taxon>
        <taxon>Clostridia</taxon>
        <taxon>Lachnospirales</taxon>
        <taxon>Lachnospiraceae</taxon>
        <taxon>Blautia</taxon>
    </lineage>
</organism>
<dbReference type="Proteomes" id="UP000886817">
    <property type="component" value="Unassembled WGS sequence"/>
</dbReference>
<evidence type="ECO:0000256" key="4">
    <source>
        <dbReference type="ARBA" id="ARBA00022553"/>
    </source>
</evidence>
<dbReference type="GO" id="GO:0005886">
    <property type="term" value="C:plasma membrane"/>
    <property type="evidence" value="ECO:0007669"/>
    <property type="project" value="TreeGrafter"/>
</dbReference>
<proteinExistence type="predicted"/>
<keyword evidence="7" id="KW-0902">Two-component regulatory system</keyword>
<dbReference type="PANTHER" id="PTHR45453">
    <property type="entry name" value="PHOSPHATE REGULON SENSOR PROTEIN PHOR"/>
    <property type="match status" value="1"/>
</dbReference>
<dbReference type="InterPro" id="IPR036890">
    <property type="entry name" value="HATPase_C_sf"/>
</dbReference>
<keyword evidence="8" id="KW-0472">Membrane</keyword>
<evidence type="ECO:0000313" key="10">
    <source>
        <dbReference type="EMBL" id="HIX59296.1"/>
    </source>
</evidence>
<dbReference type="SMART" id="SM00387">
    <property type="entry name" value="HATPase_c"/>
    <property type="match status" value="1"/>
</dbReference>
<dbReference type="Pfam" id="PF00512">
    <property type="entry name" value="HisKA"/>
    <property type="match status" value="1"/>
</dbReference>
<evidence type="ECO:0000256" key="3">
    <source>
        <dbReference type="ARBA" id="ARBA00012438"/>
    </source>
</evidence>
<dbReference type="EMBL" id="DXEX01000137">
    <property type="protein sequence ID" value="HIX59296.1"/>
    <property type="molecule type" value="Genomic_DNA"/>
</dbReference>
<dbReference type="InterPro" id="IPR004358">
    <property type="entry name" value="Sig_transdc_His_kin-like_C"/>
</dbReference>
<dbReference type="GO" id="GO:0016036">
    <property type="term" value="P:cellular response to phosphate starvation"/>
    <property type="evidence" value="ECO:0007669"/>
    <property type="project" value="TreeGrafter"/>
</dbReference>
<keyword evidence="8" id="KW-0812">Transmembrane</keyword>
<dbReference type="InterPro" id="IPR003594">
    <property type="entry name" value="HATPase_dom"/>
</dbReference>
<dbReference type="GO" id="GO:0000155">
    <property type="term" value="F:phosphorelay sensor kinase activity"/>
    <property type="evidence" value="ECO:0007669"/>
    <property type="project" value="InterPro"/>
</dbReference>
<name>A0A9D1WHK0_9FIRM</name>
<dbReference type="SMART" id="SM00388">
    <property type="entry name" value="HisKA"/>
    <property type="match status" value="1"/>
</dbReference>
<dbReference type="SUPFAM" id="SSF55874">
    <property type="entry name" value="ATPase domain of HSP90 chaperone/DNA topoisomerase II/histidine kinase"/>
    <property type="match status" value="1"/>
</dbReference>
<evidence type="ECO:0000256" key="8">
    <source>
        <dbReference type="SAM" id="Phobius"/>
    </source>
</evidence>
<dbReference type="InterPro" id="IPR050351">
    <property type="entry name" value="BphY/WalK/GraS-like"/>
</dbReference>
<keyword evidence="4" id="KW-0597">Phosphoprotein</keyword>
<sequence length="346" mass="39030">MTEDRRQRFIYFLPGAAGILGIAGVGFFWLDSYRQAVFFALFSLTAIGLLMTVRLEKRYRRRRLQALTEYLEQINTGTDGSILQLQEDEFSHLQDEIYKTVTELWHTRERAVKAKTDFADNLANIAHQLKTPITAAFLSLQLLEQKGSRSGAAPVRRQLERLSRLEEALLMLSRIDAGTLYLAKEKVDIYTALELAAENLEGLLVQKEVSVSIPEKGSTEIMGDLEWTMEAFMNLLKNCLEHSPQGGVIHCDYGRNPLYTEVRIWDEGEGFAPEDLPHLFERFYRGKRAGNHGIGIGLALARGIFEMENGMISARNLPAGGACFEIRIYPDTSLTKKSSTVTEMSL</sequence>
<feature type="transmembrane region" description="Helical" evidence="8">
    <location>
        <begin position="36"/>
        <end position="55"/>
    </location>
</feature>
<keyword evidence="5" id="KW-0808">Transferase</keyword>
<dbReference type="Gene3D" id="3.30.565.10">
    <property type="entry name" value="Histidine kinase-like ATPase, C-terminal domain"/>
    <property type="match status" value="1"/>
</dbReference>
<dbReference type="PANTHER" id="PTHR45453:SF1">
    <property type="entry name" value="PHOSPHATE REGULON SENSOR PROTEIN PHOR"/>
    <property type="match status" value="1"/>
</dbReference>
<reference evidence="10" key="1">
    <citation type="journal article" date="2021" name="PeerJ">
        <title>Extensive microbial diversity within the chicken gut microbiome revealed by metagenomics and culture.</title>
        <authorList>
            <person name="Gilroy R."/>
            <person name="Ravi A."/>
            <person name="Getino M."/>
            <person name="Pursley I."/>
            <person name="Horton D.L."/>
            <person name="Alikhan N.F."/>
            <person name="Baker D."/>
            <person name="Gharbi K."/>
            <person name="Hall N."/>
            <person name="Watson M."/>
            <person name="Adriaenssens E.M."/>
            <person name="Foster-Nyarko E."/>
            <person name="Jarju S."/>
            <person name="Secka A."/>
            <person name="Antonio M."/>
            <person name="Oren A."/>
            <person name="Chaudhuri R.R."/>
            <person name="La Ragione R."/>
            <person name="Hildebrand F."/>
            <person name="Pallen M.J."/>
        </authorList>
    </citation>
    <scope>NUCLEOTIDE SEQUENCE</scope>
    <source>
        <strain evidence="10">ChiSjej1B19-8411</strain>
    </source>
</reference>
<dbReference type="PROSITE" id="PS50109">
    <property type="entry name" value="HIS_KIN"/>
    <property type="match status" value="1"/>
</dbReference>
<dbReference type="PRINTS" id="PR00344">
    <property type="entry name" value="BCTRLSENSOR"/>
</dbReference>
<feature type="transmembrane region" description="Helical" evidence="8">
    <location>
        <begin position="9"/>
        <end position="30"/>
    </location>
</feature>
<evidence type="ECO:0000256" key="6">
    <source>
        <dbReference type="ARBA" id="ARBA00022777"/>
    </source>
</evidence>
<gene>
    <name evidence="10" type="ORF">IAA45_06215</name>
</gene>
<keyword evidence="6 10" id="KW-0418">Kinase</keyword>
<evidence type="ECO:0000256" key="1">
    <source>
        <dbReference type="ARBA" id="ARBA00000085"/>
    </source>
</evidence>
<dbReference type="Gene3D" id="1.10.287.130">
    <property type="match status" value="1"/>
</dbReference>
<dbReference type="InterPro" id="IPR036097">
    <property type="entry name" value="HisK_dim/P_sf"/>
</dbReference>
<evidence type="ECO:0000259" key="9">
    <source>
        <dbReference type="PROSITE" id="PS50109"/>
    </source>
</evidence>